<keyword evidence="1" id="KW-0805">Transcription regulation</keyword>
<evidence type="ECO:0000256" key="4">
    <source>
        <dbReference type="PROSITE-ProRule" id="PRU00335"/>
    </source>
</evidence>
<evidence type="ECO:0000313" key="6">
    <source>
        <dbReference type="EMBL" id="MBB5897468.1"/>
    </source>
</evidence>
<dbReference type="PRINTS" id="PR00455">
    <property type="entry name" value="HTHTETR"/>
</dbReference>
<evidence type="ECO:0000256" key="1">
    <source>
        <dbReference type="ARBA" id="ARBA00023015"/>
    </source>
</evidence>
<evidence type="ECO:0000313" key="7">
    <source>
        <dbReference type="Proteomes" id="UP000585638"/>
    </source>
</evidence>
<name>A0A7W9KS91_9PSEU</name>
<keyword evidence="3" id="KW-0804">Transcription</keyword>
<organism evidence="6 7">
    <name type="scientific">Kutzneria kofuensis</name>
    <dbReference type="NCBI Taxonomy" id="103725"/>
    <lineage>
        <taxon>Bacteria</taxon>
        <taxon>Bacillati</taxon>
        <taxon>Actinomycetota</taxon>
        <taxon>Actinomycetes</taxon>
        <taxon>Pseudonocardiales</taxon>
        <taxon>Pseudonocardiaceae</taxon>
        <taxon>Kutzneria</taxon>
    </lineage>
</organism>
<keyword evidence="2 4" id="KW-0238">DNA-binding</keyword>
<dbReference type="InterPro" id="IPR001647">
    <property type="entry name" value="HTH_TetR"/>
</dbReference>
<gene>
    <name evidence="6" type="ORF">BJ998_008727</name>
</gene>
<dbReference type="PANTHER" id="PTHR30055:SF234">
    <property type="entry name" value="HTH-TYPE TRANSCRIPTIONAL REGULATOR BETI"/>
    <property type="match status" value="1"/>
</dbReference>
<dbReference type="Proteomes" id="UP000585638">
    <property type="component" value="Unassembled WGS sequence"/>
</dbReference>
<dbReference type="RefSeq" id="WP_184869944.1">
    <property type="nucleotide sequence ID" value="NZ_BAAAWY010000104.1"/>
</dbReference>
<feature type="domain" description="HTH tetR-type" evidence="5">
    <location>
        <begin position="7"/>
        <end position="67"/>
    </location>
</feature>
<accession>A0A7W9KS91</accession>
<dbReference type="PROSITE" id="PS50977">
    <property type="entry name" value="HTH_TETR_2"/>
    <property type="match status" value="1"/>
</dbReference>
<dbReference type="SUPFAM" id="SSF46689">
    <property type="entry name" value="Homeodomain-like"/>
    <property type="match status" value="1"/>
</dbReference>
<dbReference type="EMBL" id="JACHIR010000003">
    <property type="protein sequence ID" value="MBB5897468.1"/>
    <property type="molecule type" value="Genomic_DNA"/>
</dbReference>
<dbReference type="AlphaFoldDB" id="A0A7W9KS91"/>
<evidence type="ECO:0000256" key="3">
    <source>
        <dbReference type="ARBA" id="ARBA00023163"/>
    </source>
</evidence>
<dbReference type="Gene3D" id="1.10.357.10">
    <property type="entry name" value="Tetracycline Repressor, domain 2"/>
    <property type="match status" value="1"/>
</dbReference>
<dbReference type="GO" id="GO:0000976">
    <property type="term" value="F:transcription cis-regulatory region binding"/>
    <property type="evidence" value="ECO:0007669"/>
    <property type="project" value="TreeGrafter"/>
</dbReference>
<dbReference type="GO" id="GO:0003700">
    <property type="term" value="F:DNA-binding transcription factor activity"/>
    <property type="evidence" value="ECO:0007669"/>
    <property type="project" value="TreeGrafter"/>
</dbReference>
<sequence>MARQFRQQVDQGILDRAAALFAQHGFAHTSLQSLADAVGLSKAGLLHHFPSKDALYAAAIEEGRTHARRALEQVGGLPPGPARDRRAIEVMTDIALDRPGLVALLLRPLTTMEADVLAEGDVFAFEAFAVDPEAGDPDRLIRVTGALGALAVLCLAAHQIGDRTLWRAQIIATCFDALGHERKA</sequence>
<evidence type="ECO:0000259" key="5">
    <source>
        <dbReference type="PROSITE" id="PS50977"/>
    </source>
</evidence>
<comment type="caution">
    <text evidence="6">The sequence shown here is derived from an EMBL/GenBank/DDBJ whole genome shotgun (WGS) entry which is preliminary data.</text>
</comment>
<protein>
    <submittedName>
        <fullName evidence="6">AcrR family transcriptional regulator</fullName>
    </submittedName>
</protein>
<dbReference type="InterPro" id="IPR009057">
    <property type="entry name" value="Homeodomain-like_sf"/>
</dbReference>
<dbReference type="PANTHER" id="PTHR30055">
    <property type="entry name" value="HTH-TYPE TRANSCRIPTIONAL REGULATOR RUTR"/>
    <property type="match status" value="1"/>
</dbReference>
<feature type="DNA-binding region" description="H-T-H motif" evidence="4">
    <location>
        <begin position="30"/>
        <end position="49"/>
    </location>
</feature>
<dbReference type="Pfam" id="PF00440">
    <property type="entry name" value="TetR_N"/>
    <property type="match status" value="1"/>
</dbReference>
<reference evidence="6 7" key="1">
    <citation type="submission" date="2020-08" db="EMBL/GenBank/DDBJ databases">
        <title>Sequencing the genomes of 1000 actinobacteria strains.</title>
        <authorList>
            <person name="Klenk H.-P."/>
        </authorList>
    </citation>
    <scope>NUCLEOTIDE SEQUENCE [LARGE SCALE GENOMIC DNA]</scope>
    <source>
        <strain evidence="6 7">DSM 43851</strain>
    </source>
</reference>
<keyword evidence="7" id="KW-1185">Reference proteome</keyword>
<proteinExistence type="predicted"/>
<dbReference type="InterPro" id="IPR050109">
    <property type="entry name" value="HTH-type_TetR-like_transc_reg"/>
</dbReference>
<evidence type="ECO:0000256" key="2">
    <source>
        <dbReference type="ARBA" id="ARBA00023125"/>
    </source>
</evidence>